<evidence type="ECO:0000256" key="3">
    <source>
        <dbReference type="ARBA" id="ARBA00007572"/>
    </source>
</evidence>
<evidence type="ECO:0000256" key="5">
    <source>
        <dbReference type="ARBA" id="ARBA00022737"/>
    </source>
</evidence>
<comment type="similarity">
    <text evidence="3">Belongs to the ATP-dependent DNA ligase family.</text>
</comment>
<dbReference type="GO" id="GO:0005524">
    <property type="term" value="F:ATP binding"/>
    <property type="evidence" value="ECO:0007669"/>
    <property type="project" value="UniProtKB-KW"/>
</dbReference>
<dbReference type="Gene3D" id="1.10.3260.10">
    <property type="entry name" value="DNA ligase, ATP-dependent, N-terminal domain"/>
    <property type="match status" value="1"/>
</dbReference>
<organism evidence="15 16">
    <name type="scientific">Pelagomonas calceolata</name>
    <dbReference type="NCBI Taxonomy" id="35677"/>
    <lineage>
        <taxon>Eukaryota</taxon>
        <taxon>Sar</taxon>
        <taxon>Stramenopiles</taxon>
        <taxon>Ochrophyta</taxon>
        <taxon>Pelagophyceae</taxon>
        <taxon>Pelagomonadales</taxon>
        <taxon>Pelagomonadaceae</taxon>
        <taxon>Pelagomonas</taxon>
    </lineage>
</organism>
<keyword evidence="5" id="KW-0677">Repeat</keyword>
<dbReference type="InterPro" id="IPR012309">
    <property type="entry name" value="DNA_ligase_ATP-dep_C"/>
</dbReference>
<feature type="domain" description="ATP-dependent DNA ligase family profile" evidence="13">
    <location>
        <begin position="435"/>
        <end position="603"/>
    </location>
</feature>
<evidence type="ECO:0000313" key="15">
    <source>
        <dbReference type="EMBL" id="CAH0370139.1"/>
    </source>
</evidence>
<dbReference type="AlphaFoldDB" id="A0A8J2SM22"/>
<dbReference type="Gene3D" id="2.40.50.140">
    <property type="entry name" value="Nucleic acid-binding proteins"/>
    <property type="match status" value="1"/>
</dbReference>
<comment type="cofactor">
    <cofactor evidence="1">
        <name>Mg(2+)</name>
        <dbReference type="ChEBI" id="CHEBI:18420"/>
    </cofactor>
</comment>
<evidence type="ECO:0000256" key="12">
    <source>
        <dbReference type="SAM" id="MobiDB-lite"/>
    </source>
</evidence>
<dbReference type="InterPro" id="IPR036420">
    <property type="entry name" value="BRCT_dom_sf"/>
</dbReference>
<proteinExistence type="inferred from homology"/>
<dbReference type="GO" id="GO:0006310">
    <property type="term" value="P:DNA recombination"/>
    <property type="evidence" value="ECO:0007669"/>
    <property type="project" value="UniProtKB-KW"/>
</dbReference>
<evidence type="ECO:0000256" key="6">
    <source>
        <dbReference type="ARBA" id="ARBA00022741"/>
    </source>
</evidence>
<dbReference type="SUPFAM" id="SSF50249">
    <property type="entry name" value="Nucleic acid-binding proteins"/>
    <property type="match status" value="1"/>
</dbReference>
<sequence length="1051" mass="114746">MSWNRGQYFGGKKDGCADHSGRRHEPSVVEDESQLPEHERCGNMHALSFASICARLDRAEAPGPQSAKHGLVFDRELLKAAGKQSLYPVVRLLCTSLDVGRRNFGLKEKGLAQLYLQLTGLKGADPAKNKAAGKLHFFAGTASARGTHMGAELGAALVEVLKGRVPPHGDMTLGEVHDFLDQLARMTKSETKRTIFEKVYTRLSPREHKWLARVIIGNLKLGGLGDNTIFKHLHRSAKDRYAECQNLKKVCAEYAVGGPGHNAAATPAGRVEPGESFKPMLAHGEPNIDDQATHTVRELQRVAKKRFGIEGVPPITCEVKLDGERIMAHLVNGEIRLWTRSPTDYTSHYGPCISETLLKCLQGCDAAILDGECLAVCTQTGECVRFGSNQTCSRVERALKDRGLPTVHFDPNDEHVVKSIEESVAQMNDSTVDAEQIKTARLVFVCFDALYLSGDGAEELLGEDDAGKKIKPGALGHLPLKIRRRIAERITRREDAAFRRIRMVEHINITDTEDKKRVDQLHAFYDQVVSRGGEGVVVKLLDSPYILGERSRATRAWIKLKPEYGADGDIPRLDYLIVAGNWSDAATGGRTGRLSKYTVAARCPHTGRFYAVGRVGTGYGFARVKDIHEKLKGNLDNYDPKSRPDWLDGGWHPKPDNRPDLIVRDPSKSLVLEIKCAELVVSTEYGSVGRTFRFPRVERVREDKGADDVSTLDEVRRVGERKRTVAKIGGAGAGGKKKKKKITRKQADGVRRDQLVDVEALEELRQASTKPKVFKKDEFLALPSARCGDLDRPALLQLIAEAGGVVRSAAPDEFDPDAPLIVLGAAGDGRLLMVTAYASTGYAVLDAAWCAECVAAGVRLAPAPRHYLATPPPQKLEELQQTFEPVWGLPRFRAPSVDELRTCAAHARAHRGGHWFYDDAVVDEAPDTDAALAAHGVTPLSRVLRPARVAVAPETACLASRLRLYGATVVAPDAATHVLADVWAAAPPANGAPVVNRAWLDDCVVQRRVVPVVQERHAPPSFLAAPVVPRPASPPPVAAAAEPESDEDSFA</sequence>
<dbReference type="Gene3D" id="3.30.470.30">
    <property type="entry name" value="DNA ligase/mRNA capping enzyme"/>
    <property type="match status" value="1"/>
</dbReference>
<dbReference type="InterPro" id="IPR029710">
    <property type="entry name" value="LIG4"/>
</dbReference>
<dbReference type="InterPro" id="IPR012310">
    <property type="entry name" value="DNA_ligase_ATP-dep_cent"/>
</dbReference>
<dbReference type="PROSITE" id="PS50160">
    <property type="entry name" value="DNA_LIGASE_A3"/>
    <property type="match status" value="1"/>
</dbReference>
<keyword evidence="8" id="KW-0233">DNA recombination</keyword>
<gene>
    <name evidence="15" type="ORF">PECAL_3P00050</name>
</gene>
<dbReference type="Pfam" id="PF04679">
    <property type="entry name" value="DNA_ligase_A_C"/>
    <property type="match status" value="1"/>
</dbReference>
<feature type="compositionally biased region" description="Basic and acidic residues" evidence="12">
    <location>
        <begin position="11"/>
        <end position="27"/>
    </location>
</feature>
<dbReference type="InterPro" id="IPR016059">
    <property type="entry name" value="DNA_ligase_ATP-dep_CS"/>
</dbReference>
<dbReference type="GO" id="GO:0006297">
    <property type="term" value="P:nucleotide-excision repair, DNA gap filling"/>
    <property type="evidence" value="ECO:0007669"/>
    <property type="project" value="TreeGrafter"/>
</dbReference>
<evidence type="ECO:0000259" key="13">
    <source>
        <dbReference type="PROSITE" id="PS50160"/>
    </source>
</evidence>
<dbReference type="PROSITE" id="PS00697">
    <property type="entry name" value="DNA_LIGASE_A1"/>
    <property type="match status" value="1"/>
</dbReference>
<evidence type="ECO:0000256" key="7">
    <source>
        <dbReference type="ARBA" id="ARBA00022840"/>
    </source>
</evidence>
<evidence type="ECO:0000256" key="9">
    <source>
        <dbReference type="ARBA" id="ARBA00023242"/>
    </source>
</evidence>
<evidence type="ECO:0000256" key="2">
    <source>
        <dbReference type="ARBA" id="ARBA00004123"/>
    </source>
</evidence>
<feature type="domain" description="BRCT" evidence="14">
    <location>
        <begin position="958"/>
        <end position="1011"/>
    </location>
</feature>
<evidence type="ECO:0000259" key="14">
    <source>
        <dbReference type="PROSITE" id="PS50172"/>
    </source>
</evidence>
<evidence type="ECO:0000256" key="11">
    <source>
        <dbReference type="ARBA" id="ARBA00031942"/>
    </source>
</evidence>
<comment type="caution">
    <text evidence="15">The sequence shown here is derived from an EMBL/GenBank/DDBJ whole genome shotgun (WGS) entry which is preliminary data.</text>
</comment>
<dbReference type="Proteomes" id="UP000789595">
    <property type="component" value="Unassembled WGS sequence"/>
</dbReference>
<dbReference type="PROSITE" id="PS50172">
    <property type="entry name" value="BRCT"/>
    <property type="match status" value="2"/>
</dbReference>
<name>A0A8J2SM22_9STRA</name>
<feature type="region of interest" description="Disordered" evidence="12">
    <location>
        <begin position="1"/>
        <end position="37"/>
    </location>
</feature>
<dbReference type="InterPro" id="IPR001357">
    <property type="entry name" value="BRCT_dom"/>
</dbReference>
<keyword evidence="7" id="KW-0067">ATP-binding</keyword>
<dbReference type="GO" id="GO:0006303">
    <property type="term" value="P:double-strand break repair via nonhomologous end joining"/>
    <property type="evidence" value="ECO:0007669"/>
    <property type="project" value="TreeGrafter"/>
</dbReference>
<dbReference type="PANTHER" id="PTHR45997:SF1">
    <property type="entry name" value="DNA LIGASE 4"/>
    <property type="match status" value="1"/>
</dbReference>
<dbReference type="InterPro" id="IPR012308">
    <property type="entry name" value="DNA_ligase_ATP-dep_N"/>
</dbReference>
<protein>
    <recommendedName>
        <fullName evidence="11">DNA ligase IV</fullName>
    </recommendedName>
    <alternativeName>
        <fullName evidence="10">Polydeoxyribonucleotide synthase [ATP] 4</fullName>
    </alternativeName>
</protein>
<dbReference type="SUPFAM" id="SSF56091">
    <property type="entry name" value="DNA ligase/mRNA capping enzyme, catalytic domain"/>
    <property type="match status" value="1"/>
</dbReference>
<evidence type="ECO:0000256" key="10">
    <source>
        <dbReference type="ARBA" id="ARBA00030676"/>
    </source>
</evidence>
<dbReference type="OrthoDB" id="151490at2759"/>
<keyword evidence="4" id="KW-0436">Ligase</keyword>
<dbReference type="Pfam" id="PF01068">
    <property type="entry name" value="DNA_ligase_A_M"/>
    <property type="match status" value="1"/>
</dbReference>
<comment type="subcellular location">
    <subcellularLocation>
        <location evidence="2">Nucleus</location>
    </subcellularLocation>
</comment>
<dbReference type="Pfam" id="PF04675">
    <property type="entry name" value="DNA_ligase_A_N"/>
    <property type="match status" value="1"/>
</dbReference>
<evidence type="ECO:0000256" key="4">
    <source>
        <dbReference type="ARBA" id="ARBA00022598"/>
    </source>
</evidence>
<keyword evidence="9" id="KW-0539">Nucleus</keyword>
<feature type="region of interest" description="Disordered" evidence="12">
    <location>
        <begin position="1024"/>
        <end position="1051"/>
    </location>
</feature>
<keyword evidence="6" id="KW-0547">Nucleotide-binding</keyword>
<evidence type="ECO:0000256" key="8">
    <source>
        <dbReference type="ARBA" id="ARBA00023172"/>
    </source>
</evidence>
<dbReference type="GO" id="GO:0003910">
    <property type="term" value="F:DNA ligase (ATP) activity"/>
    <property type="evidence" value="ECO:0007669"/>
    <property type="project" value="InterPro"/>
</dbReference>
<accession>A0A8J2SM22</accession>
<dbReference type="GO" id="GO:0032807">
    <property type="term" value="C:DNA ligase IV complex"/>
    <property type="evidence" value="ECO:0007669"/>
    <property type="project" value="TreeGrafter"/>
</dbReference>
<dbReference type="EMBL" id="CAKKNE010000003">
    <property type="protein sequence ID" value="CAH0370139.1"/>
    <property type="molecule type" value="Genomic_DNA"/>
</dbReference>
<dbReference type="InterPro" id="IPR036599">
    <property type="entry name" value="DNA_ligase_N_sf"/>
</dbReference>
<reference evidence="15" key="1">
    <citation type="submission" date="2021-11" db="EMBL/GenBank/DDBJ databases">
        <authorList>
            <consortium name="Genoscope - CEA"/>
            <person name="William W."/>
        </authorList>
    </citation>
    <scope>NUCLEOTIDE SEQUENCE</scope>
</reference>
<feature type="compositionally biased region" description="Pro residues" evidence="12">
    <location>
        <begin position="1028"/>
        <end position="1037"/>
    </location>
</feature>
<dbReference type="SUPFAM" id="SSF52113">
    <property type="entry name" value="BRCT domain"/>
    <property type="match status" value="1"/>
</dbReference>
<dbReference type="PANTHER" id="PTHR45997">
    <property type="entry name" value="DNA LIGASE 4"/>
    <property type="match status" value="1"/>
</dbReference>
<dbReference type="GO" id="GO:0003677">
    <property type="term" value="F:DNA binding"/>
    <property type="evidence" value="ECO:0007669"/>
    <property type="project" value="InterPro"/>
</dbReference>
<dbReference type="InterPro" id="IPR012340">
    <property type="entry name" value="NA-bd_OB-fold"/>
</dbReference>
<keyword evidence="16" id="KW-1185">Reference proteome</keyword>
<evidence type="ECO:0000313" key="16">
    <source>
        <dbReference type="Proteomes" id="UP000789595"/>
    </source>
</evidence>
<evidence type="ECO:0000256" key="1">
    <source>
        <dbReference type="ARBA" id="ARBA00001946"/>
    </source>
</evidence>
<feature type="domain" description="BRCT" evidence="14">
    <location>
        <begin position="769"/>
        <end position="867"/>
    </location>
</feature>